<sequence length="88" mass="10300">VSTTREQEVLANEIENIILGFSKEENNAIIDAEDDSGYIEFKHYNELREKRYNLEAEQSLYFLEVPRGMNSITDLIESYGIRLADRIR</sequence>
<gene>
    <name evidence="1" type="ORF">OVN521_LOCUS39660</name>
</gene>
<feature type="non-terminal residue" evidence="1">
    <location>
        <position position="1"/>
    </location>
</feature>
<keyword evidence="2" id="KW-1185">Reference proteome</keyword>
<accession>A0A820UEN6</accession>
<name>A0A820UEN6_9BILA</name>
<dbReference type="Proteomes" id="UP000663866">
    <property type="component" value="Unassembled WGS sequence"/>
</dbReference>
<organism evidence="1 2">
    <name type="scientific">Rotaria magnacalcarata</name>
    <dbReference type="NCBI Taxonomy" id="392030"/>
    <lineage>
        <taxon>Eukaryota</taxon>
        <taxon>Metazoa</taxon>
        <taxon>Spiralia</taxon>
        <taxon>Gnathifera</taxon>
        <taxon>Rotifera</taxon>
        <taxon>Eurotatoria</taxon>
        <taxon>Bdelloidea</taxon>
        <taxon>Philodinida</taxon>
        <taxon>Philodinidae</taxon>
        <taxon>Rotaria</taxon>
    </lineage>
</organism>
<proteinExistence type="predicted"/>
<reference evidence="1" key="1">
    <citation type="submission" date="2021-02" db="EMBL/GenBank/DDBJ databases">
        <authorList>
            <person name="Nowell W R."/>
        </authorList>
    </citation>
    <scope>NUCLEOTIDE SEQUENCE</scope>
</reference>
<evidence type="ECO:0000313" key="1">
    <source>
        <dbReference type="EMBL" id="CAF4481569.1"/>
    </source>
</evidence>
<protein>
    <submittedName>
        <fullName evidence="1">Uncharacterized protein</fullName>
    </submittedName>
</protein>
<evidence type="ECO:0000313" key="2">
    <source>
        <dbReference type="Proteomes" id="UP000663866"/>
    </source>
</evidence>
<dbReference type="AlphaFoldDB" id="A0A820UEN6"/>
<comment type="caution">
    <text evidence="1">The sequence shown here is derived from an EMBL/GenBank/DDBJ whole genome shotgun (WGS) entry which is preliminary data.</text>
</comment>
<dbReference type="EMBL" id="CAJOBG010050648">
    <property type="protein sequence ID" value="CAF4481569.1"/>
    <property type="molecule type" value="Genomic_DNA"/>
</dbReference>